<dbReference type="NCBIfam" id="TIGR02246">
    <property type="entry name" value="SgcJ/EcaC family oxidoreductase"/>
    <property type="match status" value="1"/>
</dbReference>
<feature type="domain" description="SnoaL-like" evidence="1">
    <location>
        <begin position="58"/>
        <end position="155"/>
    </location>
</feature>
<dbReference type="RefSeq" id="WP_167269300.1">
    <property type="nucleotide sequence ID" value="NZ_JAASQJ010000002.1"/>
</dbReference>
<dbReference type="Gene3D" id="3.10.450.50">
    <property type="match status" value="1"/>
</dbReference>
<reference evidence="2 3" key="1">
    <citation type="submission" date="2020-03" db="EMBL/GenBank/DDBJ databases">
        <title>Genomic Encyclopedia of Type Strains, Phase IV (KMG-IV): sequencing the most valuable type-strain genomes for metagenomic binning, comparative biology and taxonomic classification.</title>
        <authorList>
            <person name="Goeker M."/>
        </authorList>
    </citation>
    <scope>NUCLEOTIDE SEQUENCE [LARGE SCALE GENOMIC DNA]</scope>
    <source>
        <strain evidence="2 3">DSM 102865</strain>
    </source>
</reference>
<dbReference type="PROSITE" id="PS51257">
    <property type="entry name" value="PROKAR_LIPOPROTEIN"/>
    <property type="match status" value="1"/>
</dbReference>
<evidence type="ECO:0000259" key="1">
    <source>
        <dbReference type="Pfam" id="PF12680"/>
    </source>
</evidence>
<evidence type="ECO:0000313" key="2">
    <source>
        <dbReference type="EMBL" id="NIJ52686.1"/>
    </source>
</evidence>
<keyword evidence="3" id="KW-1185">Reference proteome</keyword>
<sequence length="169" mass="18377">MKPSSFSGLPNQKTVFVALFILGIVFQSCTEKPKEAEQAGTKFDLAAAKTEIEEINKTFMASFAKGDSVGVASLYSTDGKLMFPEAPSFVGRAAIQTAVSAVIKSGVTRLNFETKEVFGNEDLLAEEGEVTVYVKDAAVAVDKYIVLWKKEDGKWMMFRDMSSPNAPAK</sequence>
<dbReference type="EMBL" id="JAASQJ010000002">
    <property type="protein sequence ID" value="NIJ52686.1"/>
    <property type="molecule type" value="Genomic_DNA"/>
</dbReference>
<organism evidence="2 3">
    <name type="scientific">Dyadobacter arcticus</name>
    <dbReference type="NCBI Taxonomy" id="1078754"/>
    <lineage>
        <taxon>Bacteria</taxon>
        <taxon>Pseudomonadati</taxon>
        <taxon>Bacteroidota</taxon>
        <taxon>Cytophagia</taxon>
        <taxon>Cytophagales</taxon>
        <taxon>Spirosomataceae</taxon>
        <taxon>Dyadobacter</taxon>
    </lineage>
</organism>
<dbReference type="InterPro" id="IPR037401">
    <property type="entry name" value="SnoaL-like"/>
</dbReference>
<gene>
    <name evidence="2" type="ORF">FHS68_001856</name>
</gene>
<dbReference type="SUPFAM" id="SSF54427">
    <property type="entry name" value="NTF2-like"/>
    <property type="match status" value="1"/>
</dbReference>
<protein>
    <submittedName>
        <fullName evidence="2">Uncharacterized protein (TIGR02246 family)</fullName>
    </submittedName>
</protein>
<dbReference type="InterPro" id="IPR011944">
    <property type="entry name" value="Steroid_delta5-4_isomerase"/>
</dbReference>
<dbReference type="PANTHER" id="PTHR31664">
    <property type="entry name" value="PROTEIN CBG16427"/>
    <property type="match status" value="1"/>
</dbReference>
<dbReference type="PANTHER" id="PTHR31664:SF8">
    <property type="entry name" value="DUF4440 DOMAIN-CONTAINING PROTEIN"/>
    <property type="match status" value="1"/>
</dbReference>
<evidence type="ECO:0000313" key="3">
    <source>
        <dbReference type="Proteomes" id="UP001179181"/>
    </source>
</evidence>
<accession>A0ABX0UNN6</accession>
<dbReference type="Proteomes" id="UP001179181">
    <property type="component" value="Unassembled WGS sequence"/>
</dbReference>
<name>A0ABX0UNN6_9BACT</name>
<comment type="caution">
    <text evidence="2">The sequence shown here is derived from an EMBL/GenBank/DDBJ whole genome shotgun (WGS) entry which is preliminary data.</text>
</comment>
<dbReference type="InterPro" id="IPR032710">
    <property type="entry name" value="NTF2-like_dom_sf"/>
</dbReference>
<dbReference type="Pfam" id="PF12680">
    <property type="entry name" value="SnoaL_2"/>
    <property type="match status" value="1"/>
</dbReference>
<proteinExistence type="predicted"/>